<dbReference type="SUPFAM" id="SSF52172">
    <property type="entry name" value="CheY-like"/>
    <property type="match status" value="1"/>
</dbReference>
<keyword evidence="1" id="KW-0597">Phosphoprotein</keyword>
<dbReference type="SMR" id="Q2G8I3"/>
<dbReference type="AlphaFoldDB" id="Q2G8I3"/>
<dbReference type="HOGENOM" id="CLU_000445_69_11_5"/>
<dbReference type="KEGG" id="nar:Saro_1396"/>
<protein>
    <submittedName>
        <fullName evidence="3">Response regulator receiver domain protein (CheY-like)</fullName>
    </submittedName>
</protein>
<dbReference type="DNASU" id="3917851"/>
<evidence type="ECO:0000259" key="2">
    <source>
        <dbReference type="PROSITE" id="PS50110"/>
    </source>
</evidence>
<evidence type="ECO:0000313" key="4">
    <source>
        <dbReference type="Proteomes" id="UP000009134"/>
    </source>
</evidence>
<dbReference type="eggNOG" id="COG0784">
    <property type="taxonomic scope" value="Bacteria"/>
</dbReference>
<accession>Q2G8I3</accession>
<reference evidence="4" key="1">
    <citation type="submission" date="2006-01" db="EMBL/GenBank/DDBJ databases">
        <title>Complete sequence of Novosphingobium aromaticivorans DSM 12444.</title>
        <authorList>
            <consortium name="US DOE Joint Genome Institute"/>
            <person name="Copeland A."/>
            <person name="Lucas S."/>
            <person name="Lapidus A."/>
            <person name="Barry K."/>
            <person name="Detter J.C."/>
            <person name="Glavina T."/>
            <person name="Hammon N."/>
            <person name="Israni S."/>
            <person name="Pitluck S."/>
            <person name="Chain P."/>
            <person name="Malfatti S."/>
            <person name="Shin M."/>
            <person name="Vergez L."/>
            <person name="Schmutz J."/>
            <person name="Larimer F."/>
            <person name="Land M."/>
            <person name="Kyrpides N."/>
            <person name="Ivanova N."/>
            <person name="Fredrickson J."/>
            <person name="Balkwill D."/>
            <person name="Romine M.F."/>
            <person name="Richardson P."/>
        </authorList>
    </citation>
    <scope>NUCLEOTIDE SEQUENCE [LARGE SCALE GENOMIC DNA]</scope>
    <source>
        <strain evidence="4">ATCC 700278 / DSM 12444 / CCUG 56034 / CIP 105152 / NBRC 16084 / F199</strain>
    </source>
</reference>
<proteinExistence type="predicted"/>
<keyword evidence="4" id="KW-1185">Reference proteome</keyword>
<dbReference type="Gene3D" id="3.40.50.2300">
    <property type="match status" value="1"/>
</dbReference>
<dbReference type="Proteomes" id="UP000009134">
    <property type="component" value="Chromosome"/>
</dbReference>
<feature type="domain" description="Response regulatory" evidence="2">
    <location>
        <begin position="6"/>
        <end position="114"/>
    </location>
</feature>
<feature type="modified residue" description="4-aspartylphosphate" evidence="1">
    <location>
        <position position="56"/>
    </location>
</feature>
<dbReference type="RefSeq" id="WP_011445054.1">
    <property type="nucleotide sequence ID" value="NC_007794.1"/>
</dbReference>
<dbReference type="InterPro" id="IPR011006">
    <property type="entry name" value="CheY-like_superfamily"/>
</dbReference>
<evidence type="ECO:0000313" key="3">
    <source>
        <dbReference type="EMBL" id="ABD25840.1"/>
    </source>
</evidence>
<organism evidence="3 4">
    <name type="scientific">Novosphingobium aromaticivorans (strain ATCC 700278 / DSM 12444 / CCUG 56034 / CIP 105152 / NBRC 16084 / F199)</name>
    <dbReference type="NCBI Taxonomy" id="279238"/>
    <lineage>
        <taxon>Bacteria</taxon>
        <taxon>Pseudomonadati</taxon>
        <taxon>Pseudomonadota</taxon>
        <taxon>Alphaproteobacteria</taxon>
        <taxon>Sphingomonadales</taxon>
        <taxon>Sphingomonadaceae</taxon>
        <taxon>Novosphingobium</taxon>
    </lineage>
</organism>
<dbReference type="SMART" id="SM00448">
    <property type="entry name" value="REC"/>
    <property type="match status" value="1"/>
</dbReference>
<dbReference type="GO" id="GO:0000160">
    <property type="term" value="P:phosphorelay signal transduction system"/>
    <property type="evidence" value="ECO:0007669"/>
    <property type="project" value="InterPro"/>
</dbReference>
<dbReference type="PROSITE" id="PS50110">
    <property type="entry name" value="RESPONSE_REGULATORY"/>
    <property type="match status" value="1"/>
</dbReference>
<sequence>MIEGKRILVVEDEFIVAAMVCDTLEDAGAVPLGPVGRVVEGLDMIRQGGIDAAVLDWNLNGEPGAPLAEALAASSIPFVIATGYGSVEEPFSGRPILGKPYISGNLIERLASLFAAT</sequence>
<gene>
    <name evidence="3" type="ordered locus">Saro_1396</name>
</gene>
<evidence type="ECO:0000256" key="1">
    <source>
        <dbReference type="PROSITE-ProRule" id="PRU00169"/>
    </source>
</evidence>
<dbReference type="EMBL" id="CP000248">
    <property type="protein sequence ID" value="ABD25840.1"/>
    <property type="molecule type" value="Genomic_DNA"/>
</dbReference>
<dbReference type="InterPro" id="IPR001789">
    <property type="entry name" value="Sig_transdc_resp-reg_receiver"/>
</dbReference>
<name>Q2G8I3_NOVAD</name>
<dbReference type="STRING" id="279238.Saro_1396"/>